<evidence type="ECO:0000313" key="1">
    <source>
        <dbReference type="EMBL" id="QBK87465.1"/>
    </source>
</evidence>
<reference evidence="1" key="1">
    <citation type="journal article" date="2019" name="MBio">
        <title>Virus Genomes from Deep Sea Sediments Expand the Ocean Megavirome and Support Independent Origins of Viral Gigantism.</title>
        <authorList>
            <person name="Backstrom D."/>
            <person name="Yutin N."/>
            <person name="Jorgensen S.L."/>
            <person name="Dharamshi J."/>
            <person name="Homa F."/>
            <person name="Zaremba-Niedwiedzka K."/>
            <person name="Spang A."/>
            <person name="Wolf Y.I."/>
            <person name="Koonin E.V."/>
            <person name="Ettema T.J."/>
        </authorList>
    </citation>
    <scope>NUCLEOTIDE SEQUENCE</scope>
</reference>
<sequence length="826" mass="97353">MSDLHILTITRRSIELTDSKLPWQSLIENTEDCVLLKVIRRCSAEELPHIGYYAIALNRHRFLKWWWNRDSLPQITSAKDWLSTVLALQLYRLQIVKENPLQICLAIFKAPGLRKLYPTLLNWESHHHHVEPECGFNYSILNDVQPEIRLRLFLVELATALPNGSQLLYTEWKKYQYCSKLVWNFQIPYRHTHEQNFDIQYNIGIKMYTSTPTPLLQLCCYGNRKDFKYAIQHPEWWELDLADIYIGNIPLVRMVRNKNSQIFNYFMELVYFIFKVCDFFPIEIIQMIWNVSWISRILTPEAIHHALFELNTKTVQNWRHRVMLLIWLCPDVCTPERLSMVFDRETITRLPLRLNYCTYYHYTTFLPIHPNPEDVLWLETQKPLVSPKADGVYFCGNLPKCHPSGHLCPLVQAEEIKMDTITLYMVFDVAEEARWDHRITSLGKVHPYWNGPYKNLGEENQDLTVFLSETDEKIVWWPKGVYPGPTGSEFFYLLSQPPVTPYPNDGWIVAGNRGPFWKIKPAYQLTLDIMYTVIDGWQLSTLENCNDQVITEFPQVGVPIYDGVWRCGWDSSQKKWRPLCRRFDKTTANNIVIATQVTMLHKYPWNPALLTKHIDQRNIRGPKTKELRILFKKQDEDTDEFRTKYNINSVLLVNIGCGNQENCWQQSFDNDPYLVAEQHWLGANVLWVDASNLTNPVTGQKYVLDGTKISIQKIQYFTKTRESWLDFMSTISTAESLFITMLDANLVFGRLASYTFPDKSIMKRGRQTWHRGVWEGTMQLKWMGNRVVQEPMINYTFLKEELIAVGWKEQQTKITELGMRIMYWTK</sequence>
<accession>A0A481YXE4</accession>
<name>A0A481YXE4_9VIRU</name>
<proteinExistence type="predicted"/>
<gene>
    <name evidence="1" type="ORF">LCMAC201_03750</name>
</gene>
<dbReference type="EMBL" id="MK500353">
    <property type="protein sequence ID" value="QBK87465.1"/>
    <property type="molecule type" value="Genomic_DNA"/>
</dbReference>
<organism evidence="1">
    <name type="scientific">Marseillevirus LCMAC201</name>
    <dbReference type="NCBI Taxonomy" id="2506605"/>
    <lineage>
        <taxon>Viruses</taxon>
        <taxon>Varidnaviria</taxon>
        <taxon>Bamfordvirae</taxon>
        <taxon>Nucleocytoviricota</taxon>
        <taxon>Megaviricetes</taxon>
        <taxon>Pimascovirales</taxon>
        <taxon>Pimascovirales incertae sedis</taxon>
        <taxon>Marseilleviridae</taxon>
    </lineage>
</organism>
<protein>
    <submittedName>
        <fullName evidence="1">mRNA capping enzyme</fullName>
    </submittedName>
</protein>